<organism evidence="1">
    <name type="scientific">Terrestrivirus sp</name>
    <dbReference type="NCBI Taxonomy" id="2487775"/>
    <lineage>
        <taxon>Viruses</taxon>
        <taxon>Varidnaviria</taxon>
        <taxon>Bamfordvirae</taxon>
        <taxon>Nucleocytoviricota</taxon>
        <taxon>Megaviricetes</taxon>
        <taxon>Imitervirales</taxon>
        <taxon>Mimiviridae</taxon>
        <taxon>Klosneuvirinae</taxon>
    </lineage>
</organism>
<evidence type="ECO:0000313" key="1">
    <source>
        <dbReference type="EMBL" id="AYV76199.1"/>
    </source>
</evidence>
<reference evidence="1" key="1">
    <citation type="submission" date="2018-10" db="EMBL/GenBank/DDBJ databases">
        <title>Hidden diversity of soil giant viruses.</title>
        <authorList>
            <person name="Schulz F."/>
            <person name="Alteio L."/>
            <person name="Goudeau D."/>
            <person name="Ryan E.M."/>
            <person name="Malmstrom R.R."/>
            <person name="Blanchard J."/>
            <person name="Woyke T."/>
        </authorList>
    </citation>
    <scope>NUCLEOTIDE SEQUENCE</scope>
    <source>
        <strain evidence="1">TEV1</strain>
    </source>
</reference>
<name>A0A3G4ZS04_9VIRU</name>
<gene>
    <name evidence="1" type="ORF">Terrestrivirus5_21</name>
</gene>
<sequence>MINIYFACGNDNADGEKLREKINESPLILLHRHEIADGISLHDITDQINKADVMIIDITPDGTLLQSTDLDERLFFDEQVMFEYGYALGKNKMVFIIYNKNGLITEFYEPDELYTIVGSDNVFPYENIEEIYNMLIKEISVTNVQINPQMFYQTEIETETGSDIDEIQYDKIDNVINI</sequence>
<protein>
    <submittedName>
        <fullName evidence="1">Uncharacterized protein</fullName>
    </submittedName>
</protein>
<dbReference type="EMBL" id="MK071983">
    <property type="protein sequence ID" value="AYV76199.1"/>
    <property type="molecule type" value="Genomic_DNA"/>
</dbReference>
<accession>A0A3G4ZS04</accession>
<proteinExistence type="predicted"/>